<feature type="region of interest" description="Disordered" evidence="2">
    <location>
        <begin position="168"/>
        <end position="245"/>
    </location>
</feature>
<keyword evidence="5" id="KW-1185">Reference proteome</keyword>
<evidence type="ECO:0000313" key="4">
    <source>
        <dbReference type="EMBL" id="KAK0635560.1"/>
    </source>
</evidence>
<name>A0AA39XKY6_9PEZI</name>
<feature type="compositionally biased region" description="Gly residues" evidence="2">
    <location>
        <begin position="216"/>
        <end position="233"/>
    </location>
</feature>
<comment type="caution">
    <text evidence="4">The sequence shown here is derived from an EMBL/GenBank/DDBJ whole genome shotgun (WGS) entry which is preliminary data.</text>
</comment>
<proteinExistence type="predicted"/>
<reference evidence="4" key="1">
    <citation type="submission" date="2023-06" db="EMBL/GenBank/DDBJ databases">
        <title>Genome-scale phylogeny and comparative genomics of the fungal order Sordariales.</title>
        <authorList>
            <consortium name="Lawrence Berkeley National Laboratory"/>
            <person name="Hensen N."/>
            <person name="Bonometti L."/>
            <person name="Westerberg I."/>
            <person name="Brannstrom I.O."/>
            <person name="Guillou S."/>
            <person name="Cros-Aarteil S."/>
            <person name="Calhoun S."/>
            <person name="Haridas S."/>
            <person name="Kuo A."/>
            <person name="Mondo S."/>
            <person name="Pangilinan J."/>
            <person name="Riley R."/>
            <person name="LaButti K."/>
            <person name="Andreopoulos B."/>
            <person name="Lipzen A."/>
            <person name="Chen C."/>
            <person name="Yanf M."/>
            <person name="Daum C."/>
            <person name="Ng V."/>
            <person name="Clum A."/>
            <person name="Steindorff A."/>
            <person name="Ohm R."/>
            <person name="Martin F."/>
            <person name="Silar P."/>
            <person name="Natvig D."/>
            <person name="Lalanne C."/>
            <person name="Gautier V."/>
            <person name="Ament-velasquez S.L."/>
            <person name="Kruys A."/>
            <person name="Hutchinson M.I."/>
            <person name="Powell A.J."/>
            <person name="Barry K."/>
            <person name="Miller A.N."/>
            <person name="Grigoriev I.V."/>
            <person name="Debuchy R."/>
            <person name="Gladieux P."/>
            <person name="Thoren M.H."/>
            <person name="Johannesson H."/>
        </authorList>
    </citation>
    <scope>NUCLEOTIDE SEQUENCE</scope>
    <source>
        <strain evidence="4">SMH3391-2</strain>
    </source>
</reference>
<feature type="compositionally biased region" description="Polar residues" evidence="2">
    <location>
        <begin position="178"/>
        <end position="195"/>
    </location>
</feature>
<keyword evidence="1" id="KW-0479">Metal-binding</keyword>
<dbReference type="InterPro" id="IPR000571">
    <property type="entry name" value="Znf_CCCH"/>
</dbReference>
<dbReference type="Proteomes" id="UP001174934">
    <property type="component" value="Unassembled WGS sequence"/>
</dbReference>
<feature type="domain" description="C3H1-type" evidence="3">
    <location>
        <begin position="84"/>
        <end position="113"/>
    </location>
</feature>
<evidence type="ECO:0000256" key="1">
    <source>
        <dbReference type="PROSITE-ProRule" id="PRU00723"/>
    </source>
</evidence>
<sequence length="343" mass="36645">MLPEMVDVPAYEPDSAGLVVLPIPPAMRGGENGGGGRSINSNSEKVAWKTPPSPATGGMSDHVQSHIDSIVASVPAPVMSAFSRRIKVYCDKWVHEGVCAFTQQGCRYKHEMPFDKATQHSLGLFHGLPAWWKKNQAELVRQTRELDDSCNQPITLPLSAAATNTTRLAHSGDHQRHQIQSPTSPAGAHPTTSHGNNDNNTTPAATDSAVSNNGNNNGGGNVNNGGNGNGNAPGGNVNSEQQQHHPLLRSWNPQASFNCQFSSPYGPIGPPMGLNATQQHTRRAAAPSYPISPSGAATLNRYSMLGHLNQNNNSNSNSLDGDDDDDNDEQQHHQQQQQGARLS</sequence>
<keyword evidence="1" id="KW-0863">Zinc-finger</keyword>
<dbReference type="PROSITE" id="PS50103">
    <property type="entry name" value="ZF_C3H1"/>
    <property type="match status" value="1"/>
</dbReference>
<evidence type="ECO:0000313" key="5">
    <source>
        <dbReference type="Proteomes" id="UP001174934"/>
    </source>
</evidence>
<feature type="region of interest" description="Disordered" evidence="2">
    <location>
        <begin position="306"/>
        <end position="343"/>
    </location>
</feature>
<dbReference type="GO" id="GO:0008270">
    <property type="term" value="F:zinc ion binding"/>
    <property type="evidence" value="ECO:0007669"/>
    <property type="project" value="UniProtKB-KW"/>
</dbReference>
<protein>
    <recommendedName>
        <fullName evidence="3">C3H1-type domain-containing protein</fullName>
    </recommendedName>
</protein>
<evidence type="ECO:0000259" key="3">
    <source>
        <dbReference type="PROSITE" id="PS50103"/>
    </source>
</evidence>
<dbReference type="AlphaFoldDB" id="A0AA39XKY6"/>
<feature type="region of interest" description="Disordered" evidence="2">
    <location>
        <begin position="29"/>
        <end position="61"/>
    </location>
</feature>
<keyword evidence="1" id="KW-0862">Zinc</keyword>
<dbReference type="EMBL" id="JAULSR010000001">
    <property type="protein sequence ID" value="KAK0635560.1"/>
    <property type="molecule type" value="Genomic_DNA"/>
</dbReference>
<feature type="zinc finger region" description="C3H1-type" evidence="1">
    <location>
        <begin position="84"/>
        <end position="113"/>
    </location>
</feature>
<evidence type="ECO:0000256" key="2">
    <source>
        <dbReference type="SAM" id="MobiDB-lite"/>
    </source>
</evidence>
<organism evidence="4 5">
    <name type="scientific">Bombardia bombarda</name>
    <dbReference type="NCBI Taxonomy" id="252184"/>
    <lineage>
        <taxon>Eukaryota</taxon>
        <taxon>Fungi</taxon>
        <taxon>Dikarya</taxon>
        <taxon>Ascomycota</taxon>
        <taxon>Pezizomycotina</taxon>
        <taxon>Sordariomycetes</taxon>
        <taxon>Sordariomycetidae</taxon>
        <taxon>Sordariales</taxon>
        <taxon>Lasiosphaeriaceae</taxon>
        <taxon>Bombardia</taxon>
    </lineage>
</organism>
<accession>A0AA39XKY6</accession>
<feature type="compositionally biased region" description="Low complexity" evidence="2">
    <location>
        <begin position="333"/>
        <end position="343"/>
    </location>
</feature>
<gene>
    <name evidence="4" type="ORF">B0T17DRAFT_48057</name>
</gene>
<feature type="compositionally biased region" description="Low complexity" evidence="2">
    <location>
        <begin position="306"/>
        <end position="319"/>
    </location>
</feature>
<feature type="compositionally biased region" description="Low complexity" evidence="2">
    <location>
        <begin position="196"/>
        <end position="215"/>
    </location>
</feature>